<dbReference type="SUPFAM" id="SSF51735">
    <property type="entry name" value="NAD(P)-binding Rossmann-fold domains"/>
    <property type="match status" value="1"/>
</dbReference>
<dbReference type="VEuPathDB" id="FungiDB:SPAR_L00080"/>
<dbReference type="Gene3D" id="3.40.50.720">
    <property type="entry name" value="NAD(P)-binding Rossmann-like Domain"/>
    <property type="match status" value="1"/>
</dbReference>
<organism evidence="2">
    <name type="scientific">Saccharomyces paradoxus</name>
    <name type="common">Yeast</name>
    <name type="synonym">Saccharomyces douglasii</name>
    <dbReference type="NCBI Taxonomy" id="27291"/>
    <lineage>
        <taxon>Eukaryota</taxon>
        <taxon>Fungi</taxon>
        <taxon>Dikarya</taxon>
        <taxon>Ascomycota</taxon>
        <taxon>Saccharomycotina</taxon>
        <taxon>Saccharomycetes</taxon>
        <taxon>Saccharomycetales</taxon>
        <taxon>Saccharomycetaceae</taxon>
        <taxon>Saccharomyces</taxon>
    </lineage>
</organism>
<dbReference type="GO" id="GO:0004029">
    <property type="term" value="F:aldehyde dehydrogenase (NAD+) activity"/>
    <property type="evidence" value="ECO:0007669"/>
    <property type="project" value="TreeGrafter"/>
</dbReference>
<evidence type="ECO:0000259" key="1">
    <source>
        <dbReference type="Pfam" id="PF01370"/>
    </source>
</evidence>
<dbReference type="InterPro" id="IPR001509">
    <property type="entry name" value="Epimerase_deHydtase"/>
</dbReference>
<reference evidence="2" key="4">
    <citation type="submission" date="2025-08" db="UniProtKB">
        <authorList>
            <consortium name="RefSeq"/>
        </authorList>
    </citation>
    <scope>IDENTIFICATION</scope>
    <source>
        <strain evidence="2">CBS432</strain>
    </source>
</reference>
<feature type="domain" description="NAD-dependent epimerase/dehydratase" evidence="1">
    <location>
        <begin position="3"/>
        <end position="219"/>
    </location>
</feature>
<sequence>MKVFVTGASGFIGSTVLSELVSSGHEVVGLARSDEAAARINSIDSAAKVLRGDLKDLDILKKGAIESDAVIHLGFVHDFKNFEQCCEIDRQATVAMLESLKGTNKPFLYTNGTLALRPSKVAYEQDDIDEDSKSLRGITEQVASSYKNKGVSVRIVRLPPSVHGKGDRGFVPILMNVAQATGKSGYVGQGRNVWPAVHRLDAAHLYRLVLEEGKTGQAYHCISEQGIPVKDIAQVIGETLDLPVVSIPADDAGIHFGFLSRFVTKDGPVSSEATKKELRWQPQQIGLLEDIRTNYQLN</sequence>
<reference evidence="2" key="2">
    <citation type="submission" date="2020-01" db="EMBL/GenBank/DDBJ databases">
        <title>Population-level Yeast Reference Genomes.</title>
        <authorList>
            <person name="Yue J.-X."/>
        </authorList>
    </citation>
    <scope>NUCLEOTIDE SEQUENCE</scope>
    <source>
        <strain evidence="2">CBS432</strain>
    </source>
</reference>
<dbReference type="RefSeq" id="XP_033767729.1">
    <property type="nucleotide sequence ID" value="XM_033911838.1"/>
</dbReference>
<dbReference type="InterPro" id="IPR036291">
    <property type="entry name" value="NAD(P)-bd_dom_sf"/>
</dbReference>
<dbReference type="KEGG" id="spao:SPAR_L00080"/>
<gene>
    <name evidence="2" type="ORF">SPAR_L00080</name>
</gene>
<dbReference type="PANTHER" id="PTHR48079">
    <property type="entry name" value="PROTEIN YEEZ"/>
    <property type="match status" value="1"/>
</dbReference>
<dbReference type="PANTHER" id="PTHR48079:SF9">
    <property type="entry name" value="PUTATIVE-RELATED"/>
    <property type="match status" value="1"/>
</dbReference>
<dbReference type="OrthoDB" id="10262413at2759"/>
<dbReference type="CDD" id="cd05262">
    <property type="entry name" value="SDR_a7"/>
    <property type="match status" value="1"/>
</dbReference>
<reference evidence="2" key="3">
    <citation type="submission" date="2025-07" db="EMBL/GenBank/DDBJ databases">
        <authorList>
            <consortium name="NCBI Genome Project"/>
        </authorList>
    </citation>
    <scope>NUCLEOTIDE SEQUENCE</scope>
    <source>
        <strain evidence="2">CBS432</strain>
    </source>
</reference>
<evidence type="ECO:0000313" key="2">
    <source>
        <dbReference type="RefSeq" id="XP_033767729.1"/>
    </source>
</evidence>
<dbReference type="GeneID" id="54632098"/>
<dbReference type="GO" id="GO:0005737">
    <property type="term" value="C:cytoplasm"/>
    <property type="evidence" value="ECO:0007669"/>
    <property type="project" value="TreeGrafter"/>
</dbReference>
<protein>
    <recommendedName>
        <fullName evidence="1">NAD-dependent epimerase/dehydratase domain-containing protein</fullName>
    </recommendedName>
</protein>
<proteinExistence type="predicted"/>
<dbReference type="AlphaFoldDB" id="A0A8B8UVD5"/>
<dbReference type="InterPro" id="IPR051783">
    <property type="entry name" value="NAD(P)-dependent_oxidoreduct"/>
</dbReference>
<accession>A0A8B8UVD5</accession>
<reference evidence="2" key="1">
    <citation type="journal article" date="2017" name="Nat. Genet.">
        <title>Contrasting evolutionary genome dynamics between domesticated and wild yeasts.</title>
        <authorList>
            <person name="Yue J.X."/>
            <person name="Li J."/>
            <person name="Aigrain L."/>
            <person name="Hallin J."/>
            <person name="Persson K."/>
            <person name="Oliver K."/>
            <person name="Bergstrom A."/>
            <person name="Coupland P."/>
            <person name="Warringer J."/>
            <person name="Lagomarsino M.C."/>
            <person name="Fischer G."/>
            <person name="Durbin R."/>
            <person name="Liti G."/>
        </authorList>
    </citation>
    <scope>NUCLEOTIDE SEQUENCE</scope>
    <source>
        <strain evidence="2">CBS432</strain>
    </source>
</reference>
<dbReference type="Pfam" id="PF01370">
    <property type="entry name" value="Epimerase"/>
    <property type="match status" value="1"/>
</dbReference>
<name>A0A8B8UVD5_SACPA</name>